<dbReference type="EMBL" id="CP001337">
    <property type="protein sequence ID" value="ACL26531.1"/>
    <property type="molecule type" value="Genomic_DNA"/>
</dbReference>
<dbReference type="STRING" id="326427.Cagg_3695"/>
<evidence type="ECO:0000259" key="5">
    <source>
        <dbReference type="Pfam" id="PF13191"/>
    </source>
</evidence>
<dbReference type="InterPro" id="IPR027417">
    <property type="entry name" value="P-loop_NTPase"/>
</dbReference>
<dbReference type="HOGENOM" id="CLU_240477_0_0_0"/>
<keyword evidence="1" id="KW-0677">Repeat</keyword>
<organism evidence="6 7">
    <name type="scientific">Chloroflexus aggregans (strain MD-66 / DSM 9485)</name>
    <dbReference type="NCBI Taxonomy" id="326427"/>
    <lineage>
        <taxon>Bacteria</taxon>
        <taxon>Bacillati</taxon>
        <taxon>Chloroflexota</taxon>
        <taxon>Chloroflexia</taxon>
        <taxon>Chloroflexales</taxon>
        <taxon>Chloroflexineae</taxon>
        <taxon>Chloroflexaceae</taxon>
        <taxon>Chloroflexus</taxon>
    </lineage>
</organism>
<sequence length="1914" mass="207930">MPITICLQRTAIDRAEARINDQPLTSFEPAALLVDQPLFSQRPVPSDPLAYGRRLFAALGGDTLRVMLAALPRAPHHDSLIAIETDDPELAAIPWEYLHDGDEYLIFTYLFVREVPNAPLPAPPDPALPWRLVVMGSDPLVQEVRDPETGLFAGYAPLPRLKVVQELDLLRDDLARQTPPAPIRWQRIAPTRQALIDDLVTTEPILFHYTGHGDVENGKPVLCFDDGTGCMDPRPVADLAADLRGGTYFAFLNACRTADSREPGANLALALVRHGIPAVLGMQYQVLDEAAAHVARTFYRGLAAGQHPAQALYRARLQLKNQLRSEPREWAVPVLYLARGYVWQVQRPALNEPLPPLEPPAPNTAQLRAPDPASGRFVGRDRELLDLARLFINEQRRIVTIRGAGGMGKTALVNALAHRLRFHFRDGIVAISLFLPGENVPLRAATVRRSLADLLGIRHPAFDRPDAADAQELVLAEALRSRPRLLLIWDNYETVLWRLGREESDPRSAPFDEGQRAEAAAVQRLVRLLADKGVHLLFTTRQSPVGLAGEVFYPPAEQGHQLDGLEPRDSVSLLRNRVGQRVPSTAFLEQLAAAVGHNPLALELAAARWAKSHDDEATFLTNLRDELSKASDSSAQMYQQSSLEINVRLSLNALPADLRADLLALTIIANPLIVPQHGAVIWGLEDETRWFTEQAHTRLELLNQASLLQGQDYDEQRNRAFAYSMQPVIAGVLARLAQGADLSAARARYARWADQLVTRAYSSESGIDADAEVAALTHFFLADIAAAIPYLPPKQRGWAAWRAAWVFERLGQPTQAEQSIRLAETTASETENQELLSRVYHQQANLLVTRGDLDGALRLYEQSLAIKERLGDVQGKSATLHAMANVLVTRGDLDGALRLYEQSLAITERLGDVQGKSATLHQMAGVLVTRGDLDGALRLYEQSLAITERLGDVQGKSATLRDMAGVLVTRGDLDGALRLYEQSLAIQERLGDVQGKSATLHNMAGVLVTRGDLDGALRLYEQSLAIQERLGDVQGKSATLHAMANVLVRRGDLDGALRLYEQSLAIQERLGDVQGKSATLHAMANVLVTRGDLDGALRLYEQSLAITERLGDVQGKSATLRDMAGVLVTRGDLDGALRLYEQSLAITERLGDVQGKSATLHEMAGVLVTRGDLDGALRLYEQSLAIKERLGDVRGKSATLHNMAGVLVTRGDLDGALRLYEQSLAIQERLGDVRGKSATLHNMAGVLVRRGDLDGALRLYEQSLAITERLGDVQGKSATLRDMAGVLVTRGDLDGALRLYEQSLALDESLRDVRGKSATLHNMAGVLVTRGDLDGALRLYEQSLALDESLRDVRGKSATLHNMAGVLVTRGDLDGALRLYEQSLAIQERLGDVQGKSATLHNMAGVLVTRGDLDGALRLYEQSLAIQERLRDVRGKSATLIMMAQIQFVRGEHEQALSNARESLDLLQAIGAAPDAAKVAQIIQKMEAALAGGATLQPSEFTPARLVGALTGAVVLVKRGQMPGGGVRAELERLSTEETLTPITAALLAAIDGATDAAARLLTAAEPLLAQGTAAERADALVGIGNLANLLNDSATELRAREAAVTAFRAAGEDRQNLVNLRIALYNLAIFHAGQGNFAAAVPLLEEVVALDERTSHPDLASDRAKLDEMRRRAGGMPEVSLVDVIAQWRDGGRDDEQFVALLNLVCNLYVQTMRDGTRDRRYQLAADLAHLRAIRPLPIAGANDFLHVLQLCLRDEPGMAARAAQIRAALPAQLARALAAMEQQIRGEAVVPSADPDEQAAAAELAAMLSRLPPEQQAELLVLAQVVPLLQQGVRLLRQSGITAAERGRLADGLEHAATQAEAGERAGSPWLTAAAALRHLAAWLKGAPTEPDLLDEPYRSLVTALLKEVSDE</sequence>
<keyword evidence="2 3" id="KW-0802">TPR repeat</keyword>
<evidence type="ECO:0000256" key="2">
    <source>
        <dbReference type="ARBA" id="ARBA00022803"/>
    </source>
</evidence>
<dbReference type="eggNOG" id="COG4995">
    <property type="taxonomic scope" value="Bacteria"/>
</dbReference>
<keyword evidence="7" id="KW-1185">Reference proteome</keyword>
<dbReference type="KEGG" id="cag:Cagg_3695"/>
<evidence type="ECO:0000259" key="4">
    <source>
        <dbReference type="Pfam" id="PF12770"/>
    </source>
</evidence>
<dbReference type="Pfam" id="PF13374">
    <property type="entry name" value="TPR_10"/>
    <property type="match status" value="1"/>
</dbReference>
<dbReference type="Proteomes" id="UP000002508">
    <property type="component" value="Chromosome"/>
</dbReference>
<dbReference type="PANTHER" id="PTHR45641:SF19">
    <property type="entry name" value="NEPHROCYSTIN-3"/>
    <property type="match status" value="1"/>
</dbReference>
<dbReference type="InterPro" id="IPR011990">
    <property type="entry name" value="TPR-like_helical_dom_sf"/>
</dbReference>
<dbReference type="InterPro" id="IPR024983">
    <property type="entry name" value="CHAT_dom"/>
</dbReference>
<dbReference type="Gene3D" id="1.25.40.10">
    <property type="entry name" value="Tetratricopeptide repeat domain"/>
    <property type="match status" value="3"/>
</dbReference>
<dbReference type="PROSITE" id="PS50005">
    <property type="entry name" value="TPR"/>
    <property type="match status" value="1"/>
</dbReference>
<dbReference type="OrthoDB" id="135494at2"/>
<evidence type="ECO:0000256" key="1">
    <source>
        <dbReference type="ARBA" id="ARBA00022737"/>
    </source>
</evidence>
<dbReference type="eggNOG" id="COG0457">
    <property type="taxonomic scope" value="Bacteria"/>
</dbReference>
<evidence type="ECO:0000313" key="6">
    <source>
        <dbReference type="EMBL" id="ACL26531.1"/>
    </source>
</evidence>
<dbReference type="InterPro" id="IPR019734">
    <property type="entry name" value="TPR_rpt"/>
</dbReference>
<feature type="domain" description="Orc1-like AAA ATPase" evidence="5">
    <location>
        <begin position="376"/>
        <end position="531"/>
    </location>
</feature>
<evidence type="ECO:0000256" key="3">
    <source>
        <dbReference type="PROSITE-ProRule" id="PRU00339"/>
    </source>
</evidence>
<dbReference type="RefSeq" id="WP_015942376.1">
    <property type="nucleotide sequence ID" value="NC_011831.1"/>
</dbReference>
<feature type="domain" description="CHAT" evidence="4">
    <location>
        <begin position="51"/>
        <end position="335"/>
    </location>
</feature>
<dbReference type="Pfam" id="PF13191">
    <property type="entry name" value="AAA_16"/>
    <property type="match status" value="1"/>
</dbReference>
<dbReference type="InterPro" id="IPR041664">
    <property type="entry name" value="AAA_16"/>
</dbReference>
<gene>
    <name evidence="6" type="ordered locus">Cagg_3695</name>
</gene>
<reference evidence="6" key="1">
    <citation type="submission" date="2008-12" db="EMBL/GenBank/DDBJ databases">
        <title>Complete sequence of Chloroflexus aggregans DSM 9485.</title>
        <authorList>
            <consortium name="US DOE Joint Genome Institute"/>
            <person name="Lucas S."/>
            <person name="Copeland A."/>
            <person name="Lapidus A."/>
            <person name="Glavina del Rio T."/>
            <person name="Dalin E."/>
            <person name="Tice H."/>
            <person name="Pitluck S."/>
            <person name="Foster B."/>
            <person name="Larimer F."/>
            <person name="Land M."/>
            <person name="Hauser L."/>
            <person name="Kyrpides N."/>
            <person name="Mikhailova N."/>
            <person name="Bryant D."/>
            <person name="Richardson P."/>
        </authorList>
    </citation>
    <scope>NUCLEOTIDE SEQUENCE</scope>
    <source>
        <strain evidence="6">DSM 9485</strain>
    </source>
</reference>
<proteinExistence type="predicted"/>
<dbReference type="SMART" id="SM00028">
    <property type="entry name" value="TPR"/>
    <property type="match status" value="17"/>
</dbReference>
<feature type="repeat" description="TPR" evidence="3">
    <location>
        <begin position="1317"/>
        <end position="1350"/>
    </location>
</feature>
<name>B8GAF6_CHLAD</name>
<protein>
    <submittedName>
        <fullName evidence="6">Tetratricopeptide TPR_4</fullName>
    </submittedName>
</protein>
<dbReference type="PANTHER" id="PTHR45641">
    <property type="entry name" value="TETRATRICOPEPTIDE REPEAT PROTEIN (AFU_ORTHOLOGUE AFUA_6G03870)"/>
    <property type="match status" value="1"/>
</dbReference>
<dbReference type="Pfam" id="PF13424">
    <property type="entry name" value="TPR_12"/>
    <property type="match status" value="8"/>
</dbReference>
<dbReference type="eggNOG" id="COG3903">
    <property type="taxonomic scope" value="Bacteria"/>
</dbReference>
<evidence type="ECO:0000313" key="7">
    <source>
        <dbReference type="Proteomes" id="UP000002508"/>
    </source>
</evidence>
<dbReference type="SUPFAM" id="SSF52540">
    <property type="entry name" value="P-loop containing nucleoside triphosphate hydrolases"/>
    <property type="match status" value="1"/>
</dbReference>
<dbReference type="SUPFAM" id="SSF48452">
    <property type="entry name" value="TPR-like"/>
    <property type="match status" value="4"/>
</dbReference>
<dbReference type="Gene3D" id="3.40.50.300">
    <property type="entry name" value="P-loop containing nucleotide triphosphate hydrolases"/>
    <property type="match status" value="1"/>
</dbReference>
<dbReference type="Pfam" id="PF12770">
    <property type="entry name" value="CHAT"/>
    <property type="match status" value="1"/>
</dbReference>
<accession>B8GAF6</accession>